<accession>A0ABZ2YR75</accession>
<dbReference type="SUPFAM" id="SSF48334">
    <property type="entry name" value="DNA repair protein MutS, domain III"/>
    <property type="match status" value="1"/>
</dbReference>
<dbReference type="InterPro" id="IPR027417">
    <property type="entry name" value="P-loop_NTPase"/>
</dbReference>
<dbReference type="Pfam" id="PF05192">
    <property type="entry name" value="MutS_III"/>
    <property type="match status" value="1"/>
</dbReference>
<evidence type="ECO:0000256" key="1">
    <source>
        <dbReference type="ARBA" id="ARBA00006271"/>
    </source>
</evidence>
<dbReference type="Proteomes" id="UP001485459">
    <property type="component" value="Chromosome"/>
</dbReference>
<dbReference type="PANTHER" id="PTHR11361">
    <property type="entry name" value="DNA MISMATCH REPAIR PROTEIN MUTS FAMILY MEMBER"/>
    <property type="match status" value="1"/>
</dbReference>
<evidence type="ECO:0000256" key="2">
    <source>
        <dbReference type="ARBA" id="ARBA00022741"/>
    </source>
</evidence>
<keyword evidence="4" id="KW-0238">DNA-binding</keyword>
<reference evidence="8" key="1">
    <citation type="submission" date="2024-03" db="EMBL/GenBank/DDBJ databases">
        <title>Chitinophaga horti sp. nov., isolated from garden soil.</title>
        <authorList>
            <person name="Lee D.S."/>
            <person name="Han D.M."/>
            <person name="Baek J.H."/>
            <person name="Choi D.G."/>
            <person name="Jeon J.H."/>
            <person name="Jeon C.O."/>
        </authorList>
    </citation>
    <scope>NUCLEOTIDE SEQUENCE [LARGE SCALE GENOMIC DNA]</scope>
    <source>
        <strain evidence="8">GPA1</strain>
    </source>
</reference>
<keyword evidence="2" id="KW-0547">Nucleotide-binding</keyword>
<dbReference type="InterPro" id="IPR045076">
    <property type="entry name" value="MutS"/>
</dbReference>
<evidence type="ECO:0000313" key="7">
    <source>
        <dbReference type="EMBL" id="WZN42294.1"/>
    </source>
</evidence>
<dbReference type="SMART" id="SM00534">
    <property type="entry name" value="MUTSac"/>
    <property type="match status" value="1"/>
</dbReference>
<dbReference type="Gene3D" id="3.40.50.300">
    <property type="entry name" value="P-loop containing nucleotide triphosphate hydrolases"/>
    <property type="match status" value="1"/>
</dbReference>
<dbReference type="InterPro" id="IPR000432">
    <property type="entry name" value="DNA_mismatch_repair_MutS_C"/>
</dbReference>
<evidence type="ECO:0000259" key="6">
    <source>
        <dbReference type="SMART" id="SM00534"/>
    </source>
</evidence>
<sequence>MNFIADQQTLDDLNLLGKFRQHSIFSIFNKVHTPGGEKLLEEMFRNPFTDYEAINRRSAVFQYFQDNQMAFPFNRKTLALAENYLNSGGAGSYLGSLTVLAQMKAARSLLRDERYNGLKEGLAAAIEILCSARELAFRLEGPFAAPIRIIFANPRLNWLGVEDVLTSLPLMARCDLLLRHVMRREMSALLDFIYETDVFIAVSGVARERGFTYATAMPARVRLLKASAIRHPGLAGAIANPIWLDRQTNMLFLTGANMAGKSTFMKSFGIAMYLAHMGFPVAAGYMEFSVMDGLFSSINVADNLNQGYSHFYAEVKRVKKVAEEVGAGRNLLVLFDELFKGTNVKDAYDATLACTRAFLAYDNCFYIISTHITEVGEALSNPNEKIRFAYMPTVMDGAQPVYTYRLKNGITDDRHGMVLIRKEGIIEMLEQE</sequence>
<proteinExistence type="inferred from homology"/>
<dbReference type="PANTHER" id="PTHR11361:SF34">
    <property type="entry name" value="DNA MISMATCH REPAIR PROTEIN MSH1, MITOCHONDRIAL"/>
    <property type="match status" value="1"/>
</dbReference>
<dbReference type="InterPro" id="IPR036187">
    <property type="entry name" value="DNA_mismatch_repair_MutS_sf"/>
</dbReference>
<protein>
    <submittedName>
        <fullName evidence="7">DNA mismatch repair protein</fullName>
    </submittedName>
</protein>
<evidence type="ECO:0000256" key="3">
    <source>
        <dbReference type="ARBA" id="ARBA00022840"/>
    </source>
</evidence>
<evidence type="ECO:0000256" key="5">
    <source>
        <dbReference type="ARBA" id="ARBA00023204"/>
    </source>
</evidence>
<dbReference type="Pfam" id="PF00488">
    <property type="entry name" value="MutS_V"/>
    <property type="match status" value="1"/>
</dbReference>
<gene>
    <name evidence="7" type="ORF">WJU16_04505</name>
</gene>
<dbReference type="RefSeq" id="WP_341837128.1">
    <property type="nucleotide sequence ID" value="NZ_CP149822.1"/>
</dbReference>
<comment type="similarity">
    <text evidence="1">Belongs to the DNA mismatch repair MutS family.</text>
</comment>
<dbReference type="InterPro" id="IPR007696">
    <property type="entry name" value="DNA_mismatch_repair_MutS_core"/>
</dbReference>
<evidence type="ECO:0000313" key="8">
    <source>
        <dbReference type="Proteomes" id="UP001485459"/>
    </source>
</evidence>
<dbReference type="EMBL" id="CP149822">
    <property type="protein sequence ID" value="WZN42294.1"/>
    <property type="molecule type" value="Genomic_DNA"/>
</dbReference>
<dbReference type="SUPFAM" id="SSF52540">
    <property type="entry name" value="P-loop containing nucleoside triphosphate hydrolases"/>
    <property type="match status" value="1"/>
</dbReference>
<keyword evidence="8" id="KW-1185">Reference proteome</keyword>
<keyword evidence="3" id="KW-0067">ATP-binding</keyword>
<organism evidence="7 8">
    <name type="scientific">Chitinophaga pollutisoli</name>
    <dbReference type="NCBI Taxonomy" id="3133966"/>
    <lineage>
        <taxon>Bacteria</taxon>
        <taxon>Pseudomonadati</taxon>
        <taxon>Bacteroidota</taxon>
        <taxon>Chitinophagia</taxon>
        <taxon>Chitinophagales</taxon>
        <taxon>Chitinophagaceae</taxon>
        <taxon>Chitinophaga</taxon>
    </lineage>
</organism>
<evidence type="ECO:0000256" key="4">
    <source>
        <dbReference type="ARBA" id="ARBA00023125"/>
    </source>
</evidence>
<name>A0ABZ2YR75_9BACT</name>
<feature type="domain" description="DNA mismatch repair proteins mutS family" evidence="6">
    <location>
        <begin position="248"/>
        <end position="430"/>
    </location>
</feature>
<keyword evidence="5" id="KW-0234">DNA repair</keyword>
<dbReference type="Gene3D" id="1.10.1420.10">
    <property type="match status" value="1"/>
</dbReference>
<keyword evidence="5" id="KW-0227">DNA damage</keyword>